<keyword evidence="3" id="KW-0812">Transmembrane</keyword>
<dbReference type="Pfam" id="PF07690">
    <property type="entry name" value="MFS_1"/>
    <property type="match status" value="1"/>
</dbReference>
<dbReference type="NCBIfam" id="TIGR00885">
    <property type="entry name" value="fucP"/>
    <property type="match status" value="1"/>
</dbReference>
<feature type="transmembrane region" description="Helical" evidence="3">
    <location>
        <begin position="195"/>
        <end position="214"/>
    </location>
</feature>
<feature type="transmembrane region" description="Helical" evidence="3">
    <location>
        <begin position="7"/>
        <end position="27"/>
    </location>
</feature>
<dbReference type="PANTHER" id="PTHR43702">
    <property type="entry name" value="L-FUCOSE-PROTON SYMPORTER"/>
    <property type="match status" value="1"/>
</dbReference>
<accession>G4WWD1</accession>
<feature type="transmembrane region" description="Helical" evidence="3">
    <location>
        <begin position="141"/>
        <end position="159"/>
    </location>
</feature>
<feature type="transmembrane region" description="Helical" evidence="3">
    <location>
        <begin position="78"/>
        <end position="97"/>
    </location>
</feature>
<feature type="transmembrane region" description="Helical" evidence="3">
    <location>
        <begin position="309"/>
        <end position="328"/>
    </location>
</feature>
<evidence type="ECO:0000313" key="4">
    <source>
        <dbReference type="EMBL" id="AEP84407.1"/>
    </source>
</evidence>
<feature type="transmembrane region" description="Helical" evidence="3">
    <location>
        <begin position="368"/>
        <end position="387"/>
    </location>
</feature>
<feature type="transmembrane region" description="Helical" evidence="3">
    <location>
        <begin position="243"/>
        <end position="263"/>
    </location>
</feature>
<dbReference type="PANTHER" id="PTHR43702:SF11">
    <property type="entry name" value="L-FUCOSE-PROTON SYMPORTER"/>
    <property type="match status" value="1"/>
</dbReference>
<organism evidence="4">
    <name type="scientific">bacterium enrichment culture clone g13</name>
    <dbReference type="NCBI Taxonomy" id="1091412"/>
    <lineage>
        <taxon>Bacteria</taxon>
        <taxon>environmental samples</taxon>
    </lineage>
</organism>
<comment type="subcellular location">
    <subcellularLocation>
        <location evidence="1">Cell inner membrane</location>
        <topology evidence="1">Multi-pass membrane protein</topology>
    </subcellularLocation>
</comment>
<dbReference type="InterPro" id="IPR005275">
    <property type="entry name" value="Lfuc_symporter_FucP"/>
</dbReference>
<dbReference type="AlphaFoldDB" id="G4WWD1"/>
<dbReference type="GO" id="GO:0005886">
    <property type="term" value="C:plasma membrane"/>
    <property type="evidence" value="ECO:0007669"/>
    <property type="project" value="UniProtKB-SubCell"/>
</dbReference>
<dbReference type="InterPro" id="IPR036259">
    <property type="entry name" value="MFS_trans_sf"/>
</dbReference>
<evidence type="ECO:0000256" key="3">
    <source>
        <dbReference type="SAM" id="Phobius"/>
    </source>
</evidence>
<dbReference type="SUPFAM" id="SSF103473">
    <property type="entry name" value="MFS general substrate transporter"/>
    <property type="match status" value="1"/>
</dbReference>
<dbReference type="Gene3D" id="1.20.1250.20">
    <property type="entry name" value="MFS general substrate transporter like domains"/>
    <property type="match status" value="2"/>
</dbReference>
<feature type="transmembrane region" description="Helical" evidence="3">
    <location>
        <begin position="283"/>
        <end position="302"/>
    </location>
</feature>
<keyword evidence="2" id="KW-1003">Cell membrane</keyword>
<keyword evidence="3" id="KW-1133">Transmembrane helix</keyword>
<dbReference type="CDD" id="cd17394">
    <property type="entry name" value="MFS_FucP_like"/>
    <property type="match status" value="1"/>
</dbReference>
<evidence type="ECO:0000256" key="1">
    <source>
        <dbReference type="ARBA" id="ARBA00004429"/>
    </source>
</evidence>
<dbReference type="InterPro" id="IPR050375">
    <property type="entry name" value="MFS_TsgA-like"/>
</dbReference>
<feature type="transmembrane region" description="Helical" evidence="3">
    <location>
        <begin position="334"/>
        <end position="356"/>
    </location>
</feature>
<feature type="transmembrane region" description="Helical" evidence="3">
    <location>
        <begin position="103"/>
        <end position="120"/>
    </location>
</feature>
<reference evidence="4" key="1">
    <citation type="journal article" date="2011" name="Environ. Microbiol.">
        <title>A novel platelet-activating factor acetylhydrolase discovered in a metagenome from the earthworm-associated microbial community.</title>
        <authorList>
            <person name="Navarro-Fernandez J."/>
            <person name="Nechitaylo T.Y."/>
            <person name="Guerrero J.A."/>
            <person name="Golyshina O.V."/>
            <person name="Garcia-Carmona F."/>
            <person name="Sanchez-Ferrer A."/>
            <person name="Golyshin P.N."/>
        </authorList>
    </citation>
    <scope>NUCLEOTIDE SEQUENCE</scope>
</reference>
<protein>
    <submittedName>
        <fullName evidence="4">L-fucose permease</fullName>
    </submittedName>
</protein>
<feature type="transmembrane region" description="Helical" evidence="3">
    <location>
        <begin position="47"/>
        <end position="71"/>
    </location>
</feature>
<evidence type="ECO:0000256" key="2">
    <source>
        <dbReference type="ARBA" id="ARBA00022475"/>
    </source>
</evidence>
<dbReference type="GO" id="GO:0015535">
    <property type="term" value="F:fucose:proton symporter activity"/>
    <property type="evidence" value="ECO:0007669"/>
    <property type="project" value="InterPro"/>
</dbReference>
<name>G4WWD1_9BACT</name>
<keyword evidence="3" id="KW-0472">Membrane</keyword>
<dbReference type="InterPro" id="IPR011701">
    <property type="entry name" value="MFS"/>
</dbReference>
<sequence>MNNNDRPVSLLLPLILIVSLFFLWGMANNLNDILITQFKKVFTLSDFKAGLVQSAFYTGYFVFSIPAALWMKRFGYKAAVVFGLLLYAAGAFLFYPAAAEREYVLFLGALFVIASGLAFLETSANPLIVAMGDPATAERRLNFAQSFNPFGCIAGIVIGREFILSGNEPTAEELAVMNAGQLEQFYQFESQAVQGPYLVIGLVVLAWALLVMTVKFPRIATQAANDETGSWRDYKTLLRNREFMFGVTAQFFYVGAQVGIWSFLIRYGQEAVPGTGEKTLANYLMGSLVVFMIGRFVATALMVRFRAAWLMWIYALANVALCAFAILVPGHSGLLALAATSFFMSLMFPTIFALSIKNLGSLAKAGSSLVIMAIIGGAVLTAVMGLVSDMSSIHLAVVVPLVCFVVIALYARTRDKAR</sequence>
<feature type="transmembrane region" description="Helical" evidence="3">
    <location>
        <begin position="393"/>
        <end position="411"/>
    </location>
</feature>
<dbReference type="EMBL" id="JF490033">
    <property type="protein sequence ID" value="AEP84407.1"/>
    <property type="molecule type" value="Genomic_DNA"/>
</dbReference>
<proteinExistence type="predicted"/>